<evidence type="ECO:0000313" key="3">
    <source>
        <dbReference type="Proteomes" id="UP001139011"/>
    </source>
</evidence>
<dbReference type="Pfam" id="PF01261">
    <property type="entry name" value="AP_endonuc_2"/>
    <property type="match status" value="1"/>
</dbReference>
<dbReference type="InterPro" id="IPR036237">
    <property type="entry name" value="Xyl_isomerase-like_sf"/>
</dbReference>
<dbReference type="PANTHER" id="PTHR12110:SF41">
    <property type="entry name" value="INOSOSE DEHYDRATASE"/>
    <property type="match status" value="1"/>
</dbReference>
<comment type="caution">
    <text evidence="2">The sequence shown here is derived from an EMBL/GenBank/DDBJ whole genome shotgun (WGS) entry which is preliminary data.</text>
</comment>
<feature type="domain" description="Xylose isomerase-like TIM barrel" evidence="1">
    <location>
        <begin position="24"/>
        <end position="248"/>
    </location>
</feature>
<accession>A0A9X2BG12</accession>
<protein>
    <submittedName>
        <fullName evidence="2">Sugar phosphate isomerase/epimerase</fullName>
    </submittedName>
</protein>
<dbReference type="RefSeq" id="WP_248251835.1">
    <property type="nucleotide sequence ID" value="NZ_JAIWJX010000002.1"/>
</dbReference>
<dbReference type="Proteomes" id="UP001139011">
    <property type="component" value="Unassembled WGS sequence"/>
</dbReference>
<reference evidence="2" key="1">
    <citation type="submission" date="2021-09" db="EMBL/GenBank/DDBJ databases">
        <title>Genome analysis of Fictibacillus sp. KIGAM418 isolated from marine sediment.</title>
        <authorList>
            <person name="Seo M.-J."/>
            <person name="Cho E.-S."/>
            <person name="Hwang C.Y."/>
        </authorList>
    </citation>
    <scope>NUCLEOTIDE SEQUENCE</scope>
    <source>
        <strain evidence="2">KIGAM418</strain>
    </source>
</reference>
<proteinExistence type="predicted"/>
<sequence>MHKRGLQLYTIRELCEKDFIGTLKEVSSWGYNGAQFAGYYDTSAKVLKQALNEYDLKPAGSHIGLDQLEGDALKRQIEYNQLLGNDLLILAYLMEENRKNIEDYKRAAEILNNAGYLLNREGLKLGYHNHDFEFVDHGGAAGYDILLDETDPSLVSFELDCYWAAYSGYDPAEFMERIGKRLVTLHMKDMAVKGTEKQSTILGNGELDLQSIIKKGNDLNVSWYIVEQEHFEKDLVTTAKENARVLEELLS</sequence>
<evidence type="ECO:0000313" key="2">
    <source>
        <dbReference type="EMBL" id="MCK6256123.1"/>
    </source>
</evidence>
<dbReference type="AlphaFoldDB" id="A0A9X2BG12"/>
<dbReference type="InterPro" id="IPR013022">
    <property type="entry name" value="Xyl_isomerase-like_TIM-brl"/>
</dbReference>
<gene>
    <name evidence="2" type="ORF">LCY76_05840</name>
</gene>
<evidence type="ECO:0000259" key="1">
    <source>
        <dbReference type="Pfam" id="PF01261"/>
    </source>
</evidence>
<name>A0A9X2BG12_9BACL</name>
<organism evidence="2 3">
    <name type="scientific">Fictibacillus marinisediminis</name>
    <dbReference type="NCBI Taxonomy" id="2878389"/>
    <lineage>
        <taxon>Bacteria</taxon>
        <taxon>Bacillati</taxon>
        <taxon>Bacillota</taxon>
        <taxon>Bacilli</taxon>
        <taxon>Bacillales</taxon>
        <taxon>Fictibacillaceae</taxon>
        <taxon>Fictibacillus</taxon>
    </lineage>
</organism>
<dbReference type="Gene3D" id="3.20.20.150">
    <property type="entry name" value="Divalent-metal-dependent TIM barrel enzymes"/>
    <property type="match status" value="1"/>
</dbReference>
<dbReference type="GO" id="GO:0016853">
    <property type="term" value="F:isomerase activity"/>
    <property type="evidence" value="ECO:0007669"/>
    <property type="project" value="UniProtKB-KW"/>
</dbReference>
<keyword evidence="3" id="KW-1185">Reference proteome</keyword>
<dbReference type="PANTHER" id="PTHR12110">
    <property type="entry name" value="HYDROXYPYRUVATE ISOMERASE"/>
    <property type="match status" value="1"/>
</dbReference>
<dbReference type="SUPFAM" id="SSF51658">
    <property type="entry name" value="Xylose isomerase-like"/>
    <property type="match status" value="1"/>
</dbReference>
<dbReference type="EMBL" id="JAIWJX010000002">
    <property type="protein sequence ID" value="MCK6256123.1"/>
    <property type="molecule type" value="Genomic_DNA"/>
</dbReference>
<dbReference type="InterPro" id="IPR050312">
    <property type="entry name" value="IolE/XylAMocC-like"/>
</dbReference>
<keyword evidence="2" id="KW-0413">Isomerase</keyword>